<dbReference type="InterPro" id="IPR011711">
    <property type="entry name" value="GntR_C"/>
</dbReference>
<dbReference type="Gene3D" id="1.20.120.530">
    <property type="entry name" value="GntR ligand-binding domain-like"/>
    <property type="match status" value="1"/>
</dbReference>
<keyword evidence="2" id="KW-0238">DNA-binding</keyword>
<dbReference type="PRINTS" id="PR00035">
    <property type="entry name" value="HTHGNTR"/>
</dbReference>
<sequence>MSFNPIKKDRASKIVIEQIKNAVQKGEFSPGDKLPPERDLAKQFSLSRGVVREAISVLESKGVVEVKPGIGVFLVTNEQEEVFQLLNALLENEDSSLIELLELRQSIESQAAYYAAERRSKKELDKIKAALDKLESCFEKGRVAAEEDFEFHMAVAEASHNSMMVHTLRLISDYIINGLYESRTDALMIPGQDEIAMDEHKRIYAAIKDMDPVRAHKEMITHLENVKKYRSVLNRKR</sequence>
<protein>
    <submittedName>
        <fullName evidence="4">FadR family transcriptional regulator</fullName>
    </submittedName>
</protein>
<evidence type="ECO:0000313" key="5">
    <source>
        <dbReference type="Proteomes" id="UP000310334"/>
    </source>
</evidence>
<evidence type="ECO:0000313" key="4">
    <source>
        <dbReference type="EMBL" id="THF80004.1"/>
    </source>
</evidence>
<dbReference type="OrthoDB" id="369138at2"/>
<dbReference type="PANTHER" id="PTHR43537">
    <property type="entry name" value="TRANSCRIPTIONAL REGULATOR, GNTR FAMILY"/>
    <property type="match status" value="1"/>
</dbReference>
<dbReference type="PROSITE" id="PS50949">
    <property type="entry name" value="HTH_GNTR"/>
    <property type="match status" value="1"/>
</dbReference>
<evidence type="ECO:0000256" key="3">
    <source>
        <dbReference type="ARBA" id="ARBA00023163"/>
    </source>
</evidence>
<proteinExistence type="predicted"/>
<organism evidence="4 5">
    <name type="scientific">Metabacillus sediminilitoris</name>
    <dbReference type="NCBI Taxonomy" id="2567941"/>
    <lineage>
        <taxon>Bacteria</taxon>
        <taxon>Bacillati</taxon>
        <taxon>Bacillota</taxon>
        <taxon>Bacilli</taxon>
        <taxon>Bacillales</taxon>
        <taxon>Bacillaceae</taxon>
        <taxon>Metabacillus</taxon>
    </lineage>
</organism>
<dbReference type="InterPro" id="IPR000524">
    <property type="entry name" value="Tscrpt_reg_HTH_GntR"/>
</dbReference>
<dbReference type="Pfam" id="PF07729">
    <property type="entry name" value="FCD"/>
    <property type="match status" value="1"/>
</dbReference>
<dbReference type="RefSeq" id="WP_136353405.1">
    <property type="nucleotide sequence ID" value="NZ_CP046266.1"/>
</dbReference>
<reference evidence="4 5" key="1">
    <citation type="submission" date="2019-04" db="EMBL/GenBank/DDBJ databases">
        <title>Bacillus sediminilitoris sp. nov., isolated from a tidal flat sediment on the East China Sea.</title>
        <authorList>
            <person name="Wei Y."/>
            <person name="Mao H."/>
            <person name="Fang J."/>
        </authorList>
    </citation>
    <scope>NUCLEOTIDE SEQUENCE [LARGE SCALE GENOMIC DNA]</scope>
    <source>
        <strain evidence="4 5">DSL-17</strain>
    </source>
</reference>
<dbReference type="Pfam" id="PF00392">
    <property type="entry name" value="GntR"/>
    <property type="match status" value="1"/>
</dbReference>
<keyword evidence="3" id="KW-0804">Transcription</keyword>
<dbReference type="CDD" id="cd07377">
    <property type="entry name" value="WHTH_GntR"/>
    <property type="match status" value="1"/>
</dbReference>
<evidence type="ECO:0000256" key="2">
    <source>
        <dbReference type="ARBA" id="ARBA00023125"/>
    </source>
</evidence>
<accession>A0A4S4BXQ6</accession>
<gene>
    <name evidence="4" type="ORF">E6W99_09980</name>
</gene>
<dbReference type="SUPFAM" id="SSF48008">
    <property type="entry name" value="GntR ligand-binding domain-like"/>
    <property type="match status" value="1"/>
</dbReference>
<dbReference type="InterPro" id="IPR036388">
    <property type="entry name" value="WH-like_DNA-bd_sf"/>
</dbReference>
<dbReference type="AlphaFoldDB" id="A0A4S4BXQ6"/>
<name>A0A4S4BXQ6_9BACI</name>
<keyword evidence="5" id="KW-1185">Reference proteome</keyword>
<evidence type="ECO:0000256" key="1">
    <source>
        <dbReference type="ARBA" id="ARBA00023015"/>
    </source>
</evidence>
<dbReference type="SMART" id="SM00895">
    <property type="entry name" value="FCD"/>
    <property type="match status" value="1"/>
</dbReference>
<dbReference type="Proteomes" id="UP000310334">
    <property type="component" value="Unassembled WGS sequence"/>
</dbReference>
<dbReference type="EMBL" id="SSNT01000007">
    <property type="protein sequence ID" value="THF80004.1"/>
    <property type="molecule type" value="Genomic_DNA"/>
</dbReference>
<dbReference type="GO" id="GO:0003700">
    <property type="term" value="F:DNA-binding transcription factor activity"/>
    <property type="evidence" value="ECO:0007669"/>
    <property type="project" value="InterPro"/>
</dbReference>
<keyword evidence="1" id="KW-0805">Transcription regulation</keyword>
<dbReference type="InterPro" id="IPR008920">
    <property type="entry name" value="TF_FadR/GntR_C"/>
</dbReference>
<dbReference type="Gene3D" id="1.10.10.10">
    <property type="entry name" value="Winged helix-like DNA-binding domain superfamily/Winged helix DNA-binding domain"/>
    <property type="match status" value="1"/>
</dbReference>
<comment type="caution">
    <text evidence="4">The sequence shown here is derived from an EMBL/GenBank/DDBJ whole genome shotgun (WGS) entry which is preliminary data.</text>
</comment>
<dbReference type="GO" id="GO:0003677">
    <property type="term" value="F:DNA binding"/>
    <property type="evidence" value="ECO:0007669"/>
    <property type="project" value="UniProtKB-KW"/>
</dbReference>
<dbReference type="InterPro" id="IPR036390">
    <property type="entry name" value="WH_DNA-bd_sf"/>
</dbReference>
<dbReference type="SMART" id="SM00345">
    <property type="entry name" value="HTH_GNTR"/>
    <property type="match status" value="1"/>
</dbReference>
<dbReference type="SUPFAM" id="SSF46785">
    <property type="entry name" value="Winged helix' DNA-binding domain"/>
    <property type="match status" value="1"/>
</dbReference>
<dbReference type="PANTHER" id="PTHR43537:SF5">
    <property type="entry name" value="UXU OPERON TRANSCRIPTIONAL REGULATOR"/>
    <property type="match status" value="1"/>
</dbReference>